<feature type="region of interest" description="Disordered" evidence="1">
    <location>
        <begin position="53"/>
        <end position="76"/>
    </location>
</feature>
<evidence type="ECO:0000256" key="1">
    <source>
        <dbReference type="SAM" id="MobiDB-lite"/>
    </source>
</evidence>
<name>A0A8J3EVC9_9PROT</name>
<dbReference type="Proteomes" id="UP000621856">
    <property type="component" value="Unassembled WGS sequence"/>
</dbReference>
<comment type="caution">
    <text evidence="2">The sequence shown here is derived from an EMBL/GenBank/DDBJ whole genome shotgun (WGS) entry which is preliminary data.</text>
</comment>
<proteinExistence type="predicted"/>
<evidence type="ECO:0000313" key="3">
    <source>
        <dbReference type="Proteomes" id="UP000621856"/>
    </source>
</evidence>
<evidence type="ECO:0000313" key="2">
    <source>
        <dbReference type="EMBL" id="GGI00173.1"/>
    </source>
</evidence>
<accession>A0A8J3EVC9</accession>
<protein>
    <submittedName>
        <fullName evidence="2">Uncharacterized protein</fullName>
    </submittedName>
</protein>
<dbReference type="AlphaFoldDB" id="A0A8J3EVC9"/>
<reference evidence="2" key="1">
    <citation type="journal article" date="2014" name="Int. J. Syst. Evol. Microbiol.">
        <title>Complete genome sequence of Corynebacterium casei LMG S-19264T (=DSM 44701T), isolated from a smear-ripened cheese.</title>
        <authorList>
            <consortium name="US DOE Joint Genome Institute (JGI-PGF)"/>
            <person name="Walter F."/>
            <person name="Albersmeier A."/>
            <person name="Kalinowski J."/>
            <person name="Ruckert C."/>
        </authorList>
    </citation>
    <scope>NUCLEOTIDE SEQUENCE</scope>
    <source>
        <strain evidence="2">CGMCC 1.14984</strain>
    </source>
</reference>
<sequence length="76" mass="8549">MVMTSEPHSIKKTQVLLTQEEIDLIDLWRMENRFTSRAAAIRALIGRGARDYFSEDEDSRGSTLPQGETTKSASGF</sequence>
<gene>
    <name evidence="2" type="ORF">GCM10011355_27840</name>
</gene>
<reference evidence="2" key="2">
    <citation type="submission" date="2020-09" db="EMBL/GenBank/DDBJ databases">
        <authorList>
            <person name="Sun Q."/>
            <person name="Zhou Y."/>
        </authorList>
    </citation>
    <scope>NUCLEOTIDE SEQUENCE</scope>
    <source>
        <strain evidence="2">CGMCC 1.14984</strain>
    </source>
</reference>
<feature type="compositionally biased region" description="Polar residues" evidence="1">
    <location>
        <begin position="61"/>
        <end position="76"/>
    </location>
</feature>
<dbReference type="EMBL" id="BMGZ01000003">
    <property type="protein sequence ID" value="GGI00173.1"/>
    <property type="molecule type" value="Genomic_DNA"/>
</dbReference>
<organism evidence="2 3">
    <name type="scientific">Aquisalinus luteolus</name>
    <dbReference type="NCBI Taxonomy" id="1566827"/>
    <lineage>
        <taxon>Bacteria</taxon>
        <taxon>Pseudomonadati</taxon>
        <taxon>Pseudomonadota</taxon>
        <taxon>Alphaproteobacteria</taxon>
        <taxon>Parvularculales</taxon>
        <taxon>Parvularculaceae</taxon>
        <taxon>Aquisalinus</taxon>
    </lineage>
</organism>